<dbReference type="Proteomes" id="UP000799421">
    <property type="component" value="Unassembled WGS sequence"/>
</dbReference>
<proteinExistence type="predicted"/>
<feature type="region of interest" description="Disordered" evidence="4">
    <location>
        <begin position="106"/>
        <end position="133"/>
    </location>
</feature>
<keyword evidence="2 3" id="KW-0694">RNA-binding</keyword>
<organism evidence="6 7">
    <name type="scientific">Piedraia hortae CBS 480.64</name>
    <dbReference type="NCBI Taxonomy" id="1314780"/>
    <lineage>
        <taxon>Eukaryota</taxon>
        <taxon>Fungi</taxon>
        <taxon>Dikarya</taxon>
        <taxon>Ascomycota</taxon>
        <taxon>Pezizomycotina</taxon>
        <taxon>Dothideomycetes</taxon>
        <taxon>Dothideomycetidae</taxon>
        <taxon>Capnodiales</taxon>
        <taxon>Piedraiaceae</taxon>
        <taxon>Piedraia</taxon>
    </lineage>
</organism>
<dbReference type="InterPro" id="IPR035979">
    <property type="entry name" value="RBD_domain_sf"/>
</dbReference>
<dbReference type="FunFam" id="3.30.70.330:FF:000089">
    <property type="entry name" value="RNA binding protein"/>
    <property type="match status" value="1"/>
</dbReference>
<dbReference type="AlphaFoldDB" id="A0A6A7BVG0"/>
<keyword evidence="7" id="KW-1185">Reference proteome</keyword>
<evidence type="ECO:0000256" key="3">
    <source>
        <dbReference type="PROSITE-ProRule" id="PRU00176"/>
    </source>
</evidence>
<evidence type="ECO:0000313" key="6">
    <source>
        <dbReference type="EMBL" id="KAF2858957.1"/>
    </source>
</evidence>
<dbReference type="SMART" id="SM00360">
    <property type="entry name" value="RRM"/>
    <property type="match status" value="2"/>
</dbReference>
<evidence type="ECO:0000256" key="4">
    <source>
        <dbReference type="SAM" id="MobiDB-lite"/>
    </source>
</evidence>
<dbReference type="InterPro" id="IPR012677">
    <property type="entry name" value="Nucleotide-bd_a/b_plait_sf"/>
</dbReference>
<evidence type="ECO:0000259" key="5">
    <source>
        <dbReference type="PROSITE" id="PS50102"/>
    </source>
</evidence>
<dbReference type="Gene3D" id="3.30.70.330">
    <property type="match status" value="1"/>
</dbReference>
<dbReference type="OrthoDB" id="431169at2759"/>
<dbReference type="PANTHER" id="PTHR10501">
    <property type="entry name" value="U1 SMALL NUCLEAR RIBONUCLEOPROTEIN A/U2 SMALL NUCLEAR RIBONUCLEOPROTEIN B"/>
    <property type="match status" value="1"/>
</dbReference>
<dbReference type="InterPro" id="IPR000504">
    <property type="entry name" value="RRM_dom"/>
</dbReference>
<feature type="domain" description="RRM" evidence="5">
    <location>
        <begin position="223"/>
        <end position="300"/>
    </location>
</feature>
<dbReference type="GO" id="GO:0003723">
    <property type="term" value="F:RNA binding"/>
    <property type="evidence" value="ECO:0007669"/>
    <property type="project" value="UniProtKB-UniRule"/>
</dbReference>
<feature type="compositionally biased region" description="Low complexity" evidence="4">
    <location>
        <begin position="109"/>
        <end position="122"/>
    </location>
</feature>
<dbReference type="SUPFAM" id="SSF54928">
    <property type="entry name" value="RNA-binding domain, RBD"/>
    <property type="match status" value="2"/>
</dbReference>
<accession>A0A6A7BVG0</accession>
<evidence type="ECO:0000313" key="7">
    <source>
        <dbReference type="Proteomes" id="UP000799421"/>
    </source>
</evidence>
<name>A0A6A7BVG0_9PEZI</name>
<dbReference type="Pfam" id="PF00076">
    <property type="entry name" value="RRM_1"/>
    <property type="match status" value="1"/>
</dbReference>
<sequence length="386" mass="41225">MGDAPYRPQQHAPFALPSSRQPESTSIIIRHLPSTTNQESLRSLLIFSADLLNTDFTTSPYAEDSGFSTATAQFASRGGALEAIEKLNGKPNSTQEATLLVELYGNDVPPTSATSSGSNSASPPLPTTSGPPFPLMTGNGHVRVSGKSTINDVSDDETGDILKDPRAYAEAGSRRPTAPAQLPISQFGRLSLSPGEARPVPIYPWTRPSYPPVNPADQNPPCNTLYVGNLPLDTCEDELKAIFSKQRGYKRLCFRTKQNGPMCFVEFEDVYYATRALAELYGYPLHNSAKGGIRLSFSKNPLGVRSTSPPGAANAAMTPHLLNPNYGAAGGGPKGMFSAVSGPPPGLGITTAGMRRVTTGTTGADLYPSPRSYYYPGIYTDYHMGR</sequence>
<protein>
    <recommendedName>
        <fullName evidence="5">RRM domain-containing protein</fullName>
    </recommendedName>
</protein>
<dbReference type="CDD" id="cd12245">
    <property type="entry name" value="RRM_scw1_like"/>
    <property type="match status" value="1"/>
</dbReference>
<evidence type="ECO:0000256" key="1">
    <source>
        <dbReference type="ARBA" id="ARBA00022553"/>
    </source>
</evidence>
<feature type="compositionally biased region" description="Pro residues" evidence="4">
    <location>
        <begin position="123"/>
        <end position="133"/>
    </location>
</feature>
<dbReference type="PROSITE" id="PS50102">
    <property type="entry name" value="RRM"/>
    <property type="match status" value="1"/>
</dbReference>
<keyword evidence="1" id="KW-0597">Phosphoprotein</keyword>
<evidence type="ECO:0000256" key="2">
    <source>
        <dbReference type="ARBA" id="ARBA00022884"/>
    </source>
</evidence>
<dbReference type="EMBL" id="MU006000">
    <property type="protein sequence ID" value="KAF2858957.1"/>
    <property type="molecule type" value="Genomic_DNA"/>
</dbReference>
<gene>
    <name evidence="6" type="ORF">K470DRAFT_259343</name>
</gene>
<feature type="region of interest" description="Disordered" evidence="4">
    <location>
        <begin position="1"/>
        <end position="22"/>
    </location>
</feature>
<reference evidence="6" key="1">
    <citation type="journal article" date="2020" name="Stud. Mycol.">
        <title>101 Dothideomycetes genomes: a test case for predicting lifestyles and emergence of pathogens.</title>
        <authorList>
            <person name="Haridas S."/>
            <person name="Albert R."/>
            <person name="Binder M."/>
            <person name="Bloem J."/>
            <person name="Labutti K."/>
            <person name="Salamov A."/>
            <person name="Andreopoulos B."/>
            <person name="Baker S."/>
            <person name="Barry K."/>
            <person name="Bills G."/>
            <person name="Bluhm B."/>
            <person name="Cannon C."/>
            <person name="Castanera R."/>
            <person name="Culley D."/>
            <person name="Daum C."/>
            <person name="Ezra D."/>
            <person name="Gonzalez J."/>
            <person name="Henrissat B."/>
            <person name="Kuo A."/>
            <person name="Liang C."/>
            <person name="Lipzen A."/>
            <person name="Lutzoni F."/>
            <person name="Magnuson J."/>
            <person name="Mondo S."/>
            <person name="Nolan M."/>
            <person name="Ohm R."/>
            <person name="Pangilinan J."/>
            <person name="Park H.-J."/>
            <person name="Ramirez L."/>
            <person name="Alfaro M."/>
            <person name="Sun H."/>
            <person name="Tritt A."/>
            <person name="Yoshinaga Y."/>
            <person name="Zwiers L.-H."/>
            <person name="Turgeon B."/>
            <person name="Goodwin S."/>
            <person name="Spatafora J."/>
            <person name="Crous P."/>
            <person name="Grigoriev I."/>
        </authorList>
    </citation>
    <scope>NUCLEOTIDE SEQUENCE</scope>
    <source>
        <strain evidence="6">CBS 480.64</strain>
    </source>
</reference>